<evidence type="ECO:0000313" key="2">
    <source>
        <dbReference type="EMBL" id="MYL83512.1"/>
    </source>
</evidence>
<dbReference type="RefSeq" id="WP_160960839.1">
    <property type="nucleotide sequence ID" value="NZ_WVUD01000015.1"/>
</dbReference>
<feature type="transmembrane region" description="Helical" evidence="1">
    <location>
        <begin position="390"/>
        <end position="412"/>
    </location>
</feature>
<keyword evidence="1" id="KW-0472">Membrane</keyword>
<dbReference type="EMBL" id="WVUD01000015">
    <property type="protein sequence ID" value="MYL83512.1"/>
    <property type="molecule type" value="Genomic_DNA"/>
</dbReference>
<feature type="transmembrane region" description="Helical" evidence="1">
    <location>
        <begin position="478"/>
        <end position="497"/>
    </location>
</feature>
<feature type="transmembrane region" description="Helical" evidence="1">
    <location>
        <begin position="447"/>
        <end position="466"/>
    </location>
</feature>
<evidence type="ECO:0008006" key="4">
    <source>
        <dbReference type="Google" id="ProtNLM"/>
    </source>
</evidence>
<feature type="transmembrane region" description="Helical" evidence="1">
    <location>
        <begin position="354"/>
        <end position="384"/>
    </location>
</feature>
<accession>A0A7C9MPA0</accession>
<organism evidence="2 3">
    <name type="scientific">Solidesulfovibrio aerotolerans</name>
    <dbReference type="NCBI Taxonomy" id="295255"/>
    <lineage>
        <taxon>Bacteria</taxon>
        <taxon>Pseudomonadati</taxon>
        <taxon>Thermodesulfobacteriota</taxon>
        <taxon>Desulfovibrionia</taxon>
        <taxon>Desulfovibrionales</taxon>
        <taxon>Desulfovibrionaceae</taxon>
        <taxon>Solidesulfovibrio</taxon>
    </lineage>
</organism>
<name>A0A7C9MPA0_9BACT</name>
<comment type="caution">
    <text evidence="2">The sequence shown here is derived from an EMBL/GenBank/DDBJ whole genome shotgun (WGS) entry which is preliminary data.</text>
</comment>
<feature type="transmembrane region" description="Helical" evidence="1">
    <location>
        <begin position="533"/>
        <end position="555"/>
    </location>
</feature>
<dbReference type="AlphaFoldDB" id="A0A7C9MPA0"/>
<keyword evidence="3" id="KW-1185">Reference proteome</keyword>
<sequence length="603" mass="66719">MKVFFIRYKSSSTIFAFFLLLCSGLLAVSLDKIQNGTPLITEIDSSSYATCSALPCDHLLAKINSAKHRDIRLDIYQPYGAAVQIKWNVQQLGLSIFDAYPTPENTQLTRVSYLFKSLGGSGDVEIVLRMLNSHPFSYSKAVVFAESPLAVFSEYMKVALPVLLISLLALFFVPHKATPFVVVFFLMYCCYVVFAPSPKSGQMGDNRFYLPAAYELVRHGHLSLNNYTGKDSTHPFTILQKNKDDDFLNYYPAAVSIVIAPLVAWSETWLPPEERLADALAKIIAAASVAVFFLLCRRIGCTAGGSALLCGAFAFATSQFSIHAGGLYSHTITTFFALVALWILTLPSLTAMQALLLALLSVVGMACRHDFAFIILGCSITLLLRSRHLLFLYLGAMGALLVPTIYGANLLYGQWIPPYMLHHGPRNISVANLKAFAGLLISPNRGLFIYSPILAFGYIRAILAIAKPRKSTPLELGLAATTLSFLVLLTSFSMWWGGWSYGPRLFCSILGPLMVLTAMQLKDLVERPRGRALMVALLTLVLVWGAFVHTKGALIGDGWNGSPNNIDQHPERLWDVTDLQIFRDIKWLPILFRERILDFMPSS</sequence>
<keyword evidence="1" id="KW-0812">Transmembrane</keyword>
<feature type="transmembrane region" description="Helical" evidence="1">
    <location>
        <begin position="279"/>
        <end position="296"/>
    </location>
</feature>
<feature type="transmembrane region" description="Helical" evidence="1">
    <location>
        <begin position="155"/>
        <end position="173"/>
    </location>
</feature>
<protein>
    <recommendedName>
        <fullName evidence="4">Glycosyltransferase RgtA/B/C/D-like domain-containing protein</fullName>
    </recommendedName>
</protein>
<keyword evidence="1" id="KW-1133">Transmembrane helix</keyword>
<proteinExistence type="predicted"/>
<gene>
    <name evidence="2" type="ORF">GTA51_10285</name>
</gene>
<feature type="transmembrane region" description="Helical" evidence="1">
    <location>
        <begin position="503"/>
        <end position="521"/>
    </location>
</feature>
<reference evidence="2 3" key="1">
    <citation type="submission" date="2020-01" db="EMBL/GenBank/DDBJ databases">
        <title>Genome sequence of Desulfovibrio aerotolerans DSM 16695(T).</title>
        <authorList>
            <person name="Karnachuk O."/>
            <person name="Avakyan M."/>
            <person name="Mardanov A."/>
            <person name="Kadnikov V."/>
            <person name="Ravin N."/>
        </authorList>
    </citation>
    <scope>NUCLEOTIDE SEQUENCE [LARGE SCALE GENOMIC DNA]</scope>
    <source>
        <strain evidence="2 3">DSM 16695</strain>
    </source>
</reference>
<dbReference type="OrthoDB" id="316175at2"/>
<dbReference type="Proteomes" id="UP000482487">
    <property type="component" value="Unassembled WGS sequence"/>
</dbReference>
<feature type="transmembrane region" description="Helical" evidence="1">
    <location>
        <begin position="180"/>
        <end position="197"/>
    </location>
</feature>
<evidence type="ECO:0000256" key="1">
    <source>
        <dbReference type="SAM" id="Phobius"/>
    </source>
</evidence>
<feature type="transmembrane region" description="Helical" evidence="1">
    <location>
        <begin position="328"/>
        <end position="347"/>
    </location>
</feature>
<evidence type="ECO:0000313" key="3">
    <source>
        <dbReference type="Proteomes" id="UP000482487"/>
    </source>
</evidence>